<dbReference type="OrthoDB" id="616263at2759"/>
<sequence length="198" mass="22818">MPIRNDKTRIEPRSKAWSRTPPDIRATLPSIIPLPLPSPPSSITPFFHHPPLQPSFGYLTLTQETGNALVTTLGQRMSMDGNDYLLSERINQDLQDPSEAHNPPYSAVDHGWPEFKCGRKPTIDDLRSRHPTTVVTEEMVKKWKNCFSRSSCRSTFYCRSDKDFFDSAHSILHERLEMKKYPRFDSPECLPMRKYKPG</sequence>
<reference evidence="2 3" key="1">
    <citation type="journal article" date="2019" name="Commun. Biol.">
        <title>The bagworm genome reveals a unique fibroin gene that provides high tensile strength.</title>
        <authorList>
            <person name="Kono N."/>
            <person name="Nakamura H."/>
            <person name="Ohtoshi R."/>
            <person name="Tomita M."/>
            <person name="Numata K."/>
            <person name="Arakawa K."/>
        </authorList>
    </citation>
    <scope>NUCLEOTIDE SEQUENCE [LARGE SCALE GENOMIC DNA]</scope>
</reference>
<organism evidence="2 3">
    <name type="scientific">Eumeta variegata</name>
    <name type="common">Bagworm moth</name>
    <name type="synonym">Eumeta japonica</name>
    <dbReference type="NCBI Taxonomy" id="151549"/>
    <lineage>
        <taxon>Eukaryota</taxon>
        <taxon>Metazoa</taxon>
        <taxon>Ecdysozoa</taxon>
        <taxon>Arthropoda</taxon>
        <taxon>Hexapoda</taxon>
        <taxon>Insecta</taxon>
        <taxon>Pterygota</taxon>
        <taxon>Neoptera</taxon>
        <taxon>Endopterygota</taxon>
        <taxon>Lepidoptera</taxon>
        <taxon>Glossata</taxon>
        <taxon>Ditrysia</taxon>
        <taxon>Tineoidea</taxon>
        <taxon>Psychidae</taxon>
        <taxon>Oiketicinae</taxon>
        <taxon>Eumeta</taxon>
    </lineage>
</organism>
<evidence type="ECO:0000256" key="1">
    <source>
        <dbReference type="SAM" id="MobiDB-lite"/>
    </source>
</evidence>
<proteinExistence type="predicted"/>
<feature type="compositionally biased region" description="Basic and acidic residues" evidence="1">
    <location>
        <begin position="1"/>
        <end position="14"/>
    </location>
</feature>
<comment type="caution">
    <text evidence="2">The sequence shown here is derived from an EMBL/GenBank/DDBJ whole genome shotgun (WGS) entry which is preliminary data.</text>
</comment>
<feature type="region of interest" description="Disordered" evidence="1">
    <location>
        <begin position="1"/>
        <end position="22"/>
    </location>
</feature>
<dbReference type="AlphaFoldDB" id="A0A4C1U6T7"/>
<evidence type="ECO:0000313" key="3">
    <source>
        <dbReference type="Proteomes" id="UP000299102"/>
    </source>
</evidence>
<gene>
    <name evidence="2" type="ORF">EVAR_94124_1</name>
</gene>
<evidence type="ECO:0000313" key="2">
    <source>
        <dbReference type="EMBL" id="GBP22085.1"/>
    </source>
</evidence>
<protein>
    <submittedName>
        <fullName evidence="2">Uncharacterized protein</fullName>
    </submittedName>
</protein>
<name>A0A4C1U6T7_EUMVA</name>
<dbReference type="EMBL" id="BGZK01000136">
    <property type="protein sequence ID" value="GBP22085.1"/>
    <property type="molecule type" value="Genomic_DNA"/>
</dbReference>
<keyword evidence="3" id="KW-1185">Reference proteome</keyword>
<dbReference type="Proteomes" id="UP000299102">
    <property type="component" value="Unassembled WGS sequence"/>
</dbReference>
<accession>A0A4C1U6T7</accession>